<dbReference type="Gene3D" id="3.90.25.10">
    <property type="entry name" value="UDP-galactose 4-epimerase, domain 1"/>
    <property type="match status" value="1"/>
</dbReference>
<evidence type="ECO:0000313" key="4">
    <source>
        <dbReference type="EMBL" id="PLN83665.1"/>
    </source>
</evidence>
<feature type="domain" description="NmrA-like" evidence="3">
    <location>
        <begin position="3"/>
        <end position="298"/>
    </location>
</feature>
<dbReference type="InterPro" id="IPR051164">
    <property type="entry name" value="NmrA-like_oxidored"/>
</dbReference>
<keyword evidence="2" id="KW-0521">NADP</keyword>
<dbReference type="Gene3D" id="3.40.50.720">
    <property type="entry name" value="NAD(P)-binding Rossmann-like Domain"/>
    <property type="match status" value="1"/>
</dbReference>
<keyword evidence="5" id="KW-1185">Reference proteome</keyword>
<dbReference type="SUPFAM" id="SSF51735">
    <property type="entry name" value="NAD(P)-binding Rossmann-fold domains"/>
    <property type="match status" value="1"/>
</dbReference>
<dbReference type="EMBL" id="KZ559517">
    <property type="protein sequence ID" value="PLN83665.1"/>
    <property type="molecule type" value="Genomic_DNA"/>
</dbReference>
<reference evidence="5" key="1">
    <citation type="submission" date="2017-12" db="EMBL/GenBank/DDBJ databases">
        <authorList>
            <consortium name="DOE Joint Genome Institute"/>
            <person name="Mondo S.J."/>
            <person name="Kjaerbolling I."/>
            <person name="Vesth T.C."/>
            <person name="Frisvad J.C."/>
            <person name="Nybo J.L."/>
            <person name="Theobald S."/>
            <person name="Kuo A."/>
            <person name="Bowyer P."/>
            <person name="Matsuda Y."/>
            <person name="Lyhne E.K."/>
            <person name="Kogle M.E."/>
            <person name="Clum A."/>
            <person name="Lipzen A."/>
            <person name="Salamov A."/>
            <person name="Ngan C.Y."/>
            <person name="Daum C."/>
            <person name="Chiniquy J."/>
            <person name="Barry K."/>
            <person name="LaButti K."/>
            <person name="Haridas S."/>
            <person name="Simmons B.A."/>
            <person name="Magnuson J.K."/>
            <person name="Mortensen U.H."/>
            <person name="Larsen T.O."/>
            <person name="Grigoriev I.V."/>
            <person name="Baker S.E."/>
            <person name="Andersen M.R."/>
            <person name="Nordberg H.P."/>
            <person name="Cantor M.N."/>
            <person name="Hua S.X."/>
        </authorList>
    </citation>
    <scope>NUCLEOTIDE SEQUENCE [LARGE SCALE GENOMIC DNA]</scope>
    <source>
        <strain evidence="5">IBT 19404</strain>
    </source>
</reference>
<dbReference type="OrthoDB" id="300709at2759"/>
<dbReference type="PANTHER" id="PTHR42748:SF31">
    <property type="entry name" value="NMRA-LIKE DOMAIN-CONTAINING PROTEIN-RELATED"/>
    <property type="match status" value="1"/>
</dbReference>
<accession>A0A2J5I1I6</accession>
<dbReference type="PANTHER" id="PTHR42748">
    <property type="entry name" value="NITROGEN METABOLITE REPRESSION PROTEIN NMRA FAMILY MEMBER"/>
    <property type="match status" value="1"/>
</dbReference>
<dbReference type="AlphaFoldDB" id="A0A2J5I1I6"/>
<protein>
    <recommendedName>
        <fullName evidence="3">NmrA-like domain-containing protein</fullName>
    </recommendedName>
</protein>
<name>A0A2J5I1I6_9EURO</name>
<dbReference type="GO" id="GO:0005634">
    <property type="term" value="C:nucleus"/>
    <property type="evidence" value="ECO:0007669"/>
    <property type="project" value="TreeGrafter"/>
</dbReference>
<evidence type="ECO:0000313" key="5">
    <source>
        <dbReference type="Proteomes" id="UP000235023"/>
    </source>
</evidence>
<dbReference type="InterPro" id="IPR036291">
    <property type="entry name" value="NAD(P)-bd_dom_sf"/>
</dbReference>
<evidence type="ECO:0000256" key="1">
    <source>
        <dbReference type="ARBA" id="ARBA00006328"/>
    </source>
</evidence>
<gene>
    <name evidence="4" type="ORF">BDW42DRAFT_200013</name>
</gene>
<dbReference type="Pfam" id="PF05368">
    <property type="entry name" value="NmrA"/>
    <property type="match status" value="1"/>
</dbReference>
<sequence>MTKRTVVIIGATGCQGGSVVTELLQYPEIYHIRALTRDSVKPAAQALAAREAIAAAFTGANIIYALTDFWQKQSITAEVKQGKDIADAAATTTTLQHLIWSALPDPVSLSEGQFLNVHHWKGKSLVTEYIQTNKPELWAKTTTVLFSNYFENCLTDPDRYLPTKDEAGYYNLMFPHSTKTLLPNVAIADTCKLVHIILQAGPTYFTKTIAFWAQALSEAEKLAELGEYYNVPTHYHPVSTSEFQKILMNRDGMSDEIAQDFTEQLMIFEKCGNVYERDEFVQAREIPGLTLQTWSEFIHQHKLLN</sequence>
<evidence type="ECO:0000256" key="2">
    <source>
        <dbReference type="ARBA" id="ARBA00022857"/>
    </source>
</evidence>
<evidence type="ECO:0000259" key="3">
    <source>
        <dbReference type="Pfam" id="PF05368"/>
    </source>
</evidence>
<proteinExistence type="inferred from homology"/>
<comment type="similarity">
    <text evidence="1">Belongs to the NmrA-type oxidoreductase family.</text>
</comment>
<dbReference type="InterPro" id="IPR008030">
    <property type="entry name" value="NmrA-like"/>
</dbReference>
<dbReference type="Proteomes" id="UP000235023">
    <property type="component" value="Unassembled WGS sequence"/>
</dbReference>
<organism evidence="4 5">
    <name type="scientific">Aspergillus taichungensis</name>
    <dbReference type="NCBI Taxonomy" id="482145"/>
    <lineage>
        <taxon>Eukaryota</taxon>
        <taxon>Fungi</taxon>
        <taxon>Dikarya</taxon>
        <taxon>Ascomycota</taxon>
        <taxon>Pezizomycotina</taxon>
        <taxon>Eurotiomycetes</taxon>
        <taxon>Eurotiomycetidae</taxon>
        <taxon>Eurotiales</taxon>
        <taxon>Aspergillaceae</taxon>
        <taxon>Aspergillus</taxon>
        <taxon>Aspergillus subgen. Circumdati</taxon>
    </lineage>
</organism>